<gene>
    <name evidence="1" type="ORF">HOLleu_35284</name>
</gene>
<dbReference type="Proteomes" id="UP001152320">
    <property type="component" value="Chromosome 18"/>
</dbReference>
<comment type="caution">
    <text evidence="1">The sequence shown here is derived from an EMBL/GenBank/DDBJ whole genome shotgun (WGS) entry which is preliminary data.</text>
</comment>
<sequence>MAFCSDIASFVTHEVFPHCEYKCALKLFGVREPFMVQGWCKGARGTWTPCWGRMAFTLGNSSISLGRYVIQRTVSHLDDLLDFARRRGRFFNKNPKFANFPE</sequence>
<name>A0A9Q1BEU5_HOLLE</name>
<protein>
    <submittedName>
        <fullName evidence="1">Uncharacterized protein</fullName>
    </submittedName>
</protein>
<evidence type="ECO:0000313" key="1">
    <source>
        <dbReference type="EMBL" id="KAJ8025161.1"/>
    </source>
</evidence>
<proteinExistence type="predicted"/>
<dbReference type="AlphaFoldDB" id="A0A9Q1BEU5"/>
<reference evidence="1" key="1">
    <citation type="submission" date="2021-10" db="EMBL/GenBank/DDBJ databases">
        <title>Tropical sea cucumber genome reveals ecological adaptation and Cuvierian tubules defense mechanism.</title>
        <authorList>
            <person name="Chen T."/>
        </authorList>
    </citation>
    <scope>NUCLEOTIDE SEQUENCE</scope>
    <source>
        <strain evidence="1">Nanhai2018</strain>
        <tissue evidence="1">Muscle</tissue>
    </source>
</reference>
<organism evidence="1 2">
    <name type="scientific">Holothuria leucospilota</name>
    <name type="common">Black long sea cucumber</name>
    <name type="synonym">Mertensiothuria leucospilota</name>
    <dbReference type="NCBI Taxonomy" id="206669"/>
    <lineage>
        <taxon>Eukaryota</taxon>
        <taxon>Metazoa</taxon>
        <taxon>Echinodermata</taxon>
        <taxon>Eleutherozoa</taxon>
        <taxon>Echinozoa</taxon>
        <taxon>Holothuroidea</taxon>
        <taxon>Aspidochirotacea</taxon>
        <taxon>Aspidochirotida</taxon>
        <taxon>Holothuriidae</taxon>
        <taxon>Holothuria</taxon>
    </lineage>
</organism>
<dbReference type="EMBL" id="JAIZAY010000018">
    <property type="protein sequence ID" value="KAJ8025161.1"/>
    <property type="molecule type" value="Genomic_DNA"/>
</dbReference>
<accession>A0A9Q1BEU5</accession>
<keyword evidence="2" id="KW-1185">Reference proteome</keyword>
<evidence type="ECO:0000313" key="2">
    <source>
        <dbReference type="Proteomes" id="UP001152320"/>
    </source>
</evidence>